<dbReference type="PANTHER" id="PTHR14025">
    <property type="entry name" value="FANCONI ANEMIA GROUP M FANCM FAMILY MEMBER"/>
    <property type="match status" value="1"/>
</dbReference>
<dbReference type="STRING" id="69004.A0A182Q8P6"/>
<dbReference type="EMBL" id="AXCN02001294">
    <property type="status" value="NOT_ANNOTATED_CDS"/>
    <property type="molecule type" value="Genomic_DNA"/>
</dbReference>
<evidence type="ECO:0000313" key="11">
    <source>
        <dbReference type="EnsemblMetazoa" id="AFAF005276-PA"/>
    </source>
</evidence>
<dbReference type="SMART" id="SM00490">
    <property type="entry name" value="HELICc"/>
    <property type="match status" value="1"/>
</dbReference>
<dbReference type="Gene3D" id="1.20.1320.20">
    <property type="entry name" value="hef helicase domain"/>
    <property type="match status" value="1"/>
</dbReference>
<evidence type="ECO:0000256" key="6">
    <source>
        <dbReference type="ARBA" id="ARBA00022840"/>
    </source>
</evidence>
<evidence type="ECO:0000256" key="8">
    <source>
        <dbReference type="SAM" id="MobiDB-lite"/>
    </source>
</evidence>
<feature type="region of interest" description="Disordered" evidence="8">
    <location>
        <begin position="1069"/>
        <end position="1146"/>
    </location>
</feature>
<dbReference type="GO" id="GO:0043138">
    <property type="term" value="F:3'-5' DNA helicase activity"/>
    <property type="evidence" value="ECO:0007669"/>
    <property type="project" value="InterPro"/>
</dbReference>
<dbReference type="AlphaFoldDB" id="A0A182Q8P6"/>
<dbReference type="InterPro" id="IPR027417">
    <property type="entry name" value="P-loop_NTPase"/>
</dbReference>
<dbReference type="GO" id="GO:0009378">
    <property type="term" value="F:four-way junction helicase activity"/>
    <property type="evidence" value="ECO:0007669"/>
    <property type="project" value="TreeGrafter"/>
</dbReference>
<dbReference type="CDD" id="cd12091">
    <property type="entry name" value="FANCM_ID"/>
    <property type="match status" value="1"/>
</dbReference>
<organism evidence="11 12">
    <name type="scientific">Anopheles farauti</name>
    <dbReference type="NCBI Taxonomy" id="69004"/>
    <lineage>
        <taxon>Eukaryota</taxon>
        <taxon>Metazoa</taxon>
        <taxon>Ecdysozoa</taxon>
        <taxon>Arthropoda</taxon>
        <taxon>Hexapoda</taxon>
        <taxon>Insecta</taxon>
        <taxon>Pterygota</taxon>
        <taxon>Neoptera</taxon>
        <taxon>Endopterygota</taxon>
        <taxon>Diptera</taxon>
        <taxon>Nematocera</taxon>
        <taxon>Culicoidea</taxon>
        <taxon>Culicidae</taxon>
        <taxon>Anophelinae</taxon>
        <taxon>Anopheles</taxon>
    </lineage>
</organism>
<dbReference type="PROSITE" id="PS51194">
    <property type="entry name" value="HELICASE_CTER"/>
    <property type="match status" value="1"/>
</dbReference>
<keyword evidence="3" id="KW-0547">Nucleotide-binding</keyword>
<evidence type="ECO:0000256" key="5">
    <source>
        <dbReference type="ARBA" id="ARBA00022806"/>
    </source>
</evidence>
<comment type="subcellular location">
    <subcellularLocation>
        <location evidence="1">Nucleus</location>
    </subcellularLocation>
</comment>
<dbReference type="VEuPathDB" id="VectorBase:AFAF005276"/>
<keyword evidence="4" id="KW-0378">Hydrolase</keyword>
<dbReference type="InterPro" id="IPR001650">
    <property type="entry name" value="Helicase_C-like"/>
</dbReference>
<dbReference type="GO" id="GO:0036297">
    <property type="term" value="P:interstrand cross-link repair"/>
    <property type="evidence" value="ECO:0007669"/>
    <property type="project" value="TreeGrafter"/>
</dbReference>
<feature type="compositionally biased region" description="Acidic residues" evidence="8">
    <location>
        <begin position="1132"/>
        <end position="1146"/>
    </location>
</feature>
<evidence type="ECO:0000256" key="1">
    <source>
        <dbReference type="ARBA" id="ARBA00004123"/>
    </source>
</evidence>
<evidence type="ECO:0000256" key="4">
    <source>
        <dbReference type="ARBA" id="ARBA00022801"/>
    </source>
</evidence>
<dbReference type="GO" id="GO:0045003">
    <property type="term" value="P:double-strand break repair via synthesis-dependent strand annealing"/>
    <property type="evidence" value="ECO:0007669"/>
    <property type="project" value="TreeGrafter"/>
</dbReference>
<dbReference type="CDD" id="cd18033">
    <property type="entry name" value="DEXDc_FANCM"/>
    <property type="match status" value="1"/>
</dbReference>
<evidence type="ECO:0000256" key="7">
    <source>
        <dbReference type="ARBA" id="ARBA00023242"/>
    </source>
</evidence>
<evidence type="ECO:0000259" key="9">
    <source>
        <dbReference type="PROSITE" id="PS51192"/>
    </source>
</evidence>
<proteinExistence type="inferred from homology"/>
<keyword evidence="5" id="KW-0347">Helicase</keyword>
<feature type="domain" description="Helicase ATP-binding" evidence="9">
    <location>
        <begin position="96"/>
        <end position="266"/>
    </location>
</feature>
<protein>
    <recommendedName>
        <fullName evidence="13">Fanconi anemia group M protein</fullName>
    </recommendedName>
</protein>
<dbReference type="InterPro" id="IPR011545">
    <property type="entry name" value="DEAD/DEAH_box_helicase_dom"/>
</dbReference>
<sequence>MDSLTEHGNMSSVLNVSSYSLANASYTAVDSVLLEDDEELVLDRSVLDLMDRPYTQRHGARLSLRKDEQCEGFDNTVGHSWIYPINYPIRQYQYAISKAALFKNTLVVLPTGLGKTFIAAVVMYNIYRWYPRGKVIFMAPTRPLVSQQIDACYRVMGIPRSDTCELTGKTQRHRRSALWQTKRVFYATPQVVLADLCAPEHTFPTDQVRLVVIDEAHKAKGRYAYTELVRRIAEGNGNFRVLALSATPGRTLEDVAEVVKNLLIAHIEVRWENSIDVQQYTFRRDMRTIVIPLGETIQRIRQQLLDLIDPYLRRLLNANLLSGCPSTLTRGILILEQNRYRANAMHQRHPDHTSIMGDFSVCVSLYHALELLVRYGIHTFLNFFDNCGQEKYYVATDRQIKAFINALREEFRAARENHHQPLANDVAEYGHPKYRILERELVDFFRKCPESRVIVFCEFRDSVATINRLLADNQPLIRPKCIVGQGGTTVLRAVTQHEQIATMRAFRNGSCNTLIATCVVEEGIDVGEVDLIVCFDIAKNPSRFVQRIGRTARQRVGRVLMLVTEGEEHATFKKVMATKNRTNQQLARSPHIMNVLYRHSPRLVPAAFEPKCVEMFINVPKEEKPTAAEGQAEEDGKENESGGSGRKKRRKKRSAPSESEADDSMQEQPAKRKKCDTEGLRDVRELFQRQPATSSPLNRTGGFQLQPARTQAETTRERIVQQLVRHREQLHRQKFLYRQQLLTVPTRDQLLNRATLKQILVRSLIGPGKQLTVDDPLELPVSGWIERKSTPPPDPPTHVEASIVDMFDESGTLPFLPEPTPNELPVVAPVRRDIREVLKDRTPLAGGSKSRLAALKTSAHRSTPIDPRNSPLLLAFNRSVCKQRNSNEQTGTTPVAERRRESLHRQMVLEYFLLRRVEDIFCDASPNRTVPSSQGTPTVGGTQGTARKLLFAPVAEPLRHCKNIDLGSASQVFQFDSDSEGRLTPPTLVSDTECVLPAVTHHRTSTKSNIFERLLTATVPGVASPTDQCPPDRSKYFFARQTCASPVRAVDESIIGAGQARRAVRNRLDSLEEASSGSQEDDDFETSRKSNKVQAHPVTPQSPAPKRRKQAAKRRPKPPTMRAFFQSQATVSDDDTGDDSDEDDPQADESMLRFVAADSEEEEEAAETSAVDMRAAYLQSVRSPVVRRHGGFKIPALPAMNRPTSFLEEAEDDDDDEYNAEMASFITDEIVMVETQLTELERAEQVLRQRRRNGRRKAPENKPSRKRHRRIQHISSDSE</sequence>
<dbReference type="FunFam" id="3.40.50.300:FF:000861">
    <property type="entry name" value="Fanconi anemia, complementation group M"/>
    <property type="match status" value="1"/>
</dbReference>
<dbReference type="GO" id="GO:0000400">
    <property type="term" value="F:four-way junction DNA binding"/>
    <property type="evidence" value="ECO:0007669"/>
    <property type="project" value="TreeGrafter"/>
</dbReference>
<dbReference type="InterPro" id="IPR044749">
    <property type="entry name" value="FANCM_DEXDc"/>
</dbReference>
<dbReference type="Pfam" id="PF00271">
    <property type="entry name" value="Helicase_C"/>
    <property type="match status" value="1"/>
</dbReference>
<reference evidence="12" key="1">
    <citation type="submission" date="2014-01" db="EMBL/GenBank/DDBJ databases">
        <title>The Genome Sequence of Anopheles farauti FAR1 (V2).</title>
        <authorList>
            <consortium name="The Broad Institute Genomics Platform"/>
            <person name="Neafsey D.E."/>
            <person name="Besansky N."/>
            <person name="Howell P."/>
            <person name="Walton C."/>
            <person name="Young S.K."/>
            <person name="Zeng Q."/>
            <person name="Gargeya S."/>
            <person name="Fitzgerald M."/>
            <person name="Haas B."/>
            <person name="Abouelleil A."/>
            <person name="Allen A.W."/>
            <person name="Alvarado L."/>
            <person name="Arachchi H.M."/>
            <person name="Berlin A.M."/>
            <person name="Chapman S.B."/>
            <person name="Gainer-Dewar J."/>
            <person name="Goldberg J."/>
            <person name="Griggs A."/>
            <person name="Gujja S."/>
            <person name="Hansen M."/>
            <person name="Howarth C."/>
            <person name="Imamovic A."/>
            <person name="Ireland A."/>
            <person name="Larimer J."/>
            <person name="McCowan C."/>
            <person name="Murphy C."/>
            <person name="Pearson M."/>
            <person name="Poon T.W."/>
            <person name="Priest M."/>
            <person name="Roberts A."/>
            <person name="Saif S."/>
            <person name="Shea T."/>
            <person name="Sisk P."/>
            <person name="Sykes S."/>
            <person name="Wortman J."/>
            <person name="Nusbaum C."/>
            <person name="Birren B."/>
        </authorList>
    </citation>
    <scope>NUCLEOTIDE SEQUENCE [LARGE SCALE GENOMIC DNA]</scope>
    <source>
        <strain evidence="12">FAR1</strain>
    </source>
</reference>
<keyword evidence="6" id="KW-0067">ATP-binding</keyword>
<reference evidence="11" key="2">
    <citation type="submission" date="2020-05" db="UniProtKB">
        <authorList>
            <consortium name="EnsemblMetazoa"/>
        </authorList>
    </citation>
    <scope>IDENTIFICATION</scope>
    <source>
        <strain evidence="11">FAR1</strain>
    </source>
</reference>
<dbReference type="Proteomes" id="UP000075886">
    <property type="component" value="Unassembled WGS sequence"/>
</dbReference>
<keyword evidence="7" id="KW-0539">Nucleus</keyword>
<feature type="region of interest" description="Disordered" evidence="8">
    <location>
        <begin position="848"/>
        <end position="869"/>
    </location>
</feature>
<dbReference type="InterPro" id="IPR014001">
    <property type="entry name" value="Helicase_ATP-bd"/>
</dbReference>
<dbReference type="GO" id="GO:0005524">
    <property type="term" value="F:ATP binding"/>
    <property type="evidence" value="ECO:0007669"/>
    <property type="project" value="UniProtKB-KW"/>
</dbReference>
<evidence type="ECO:0000259" key="10">
    <source>
        <dbReference type="PROSITE" id="PS51194"/>
    </source>
</evidence>
<feature type="compositionally biased region" description="Basic residues" evidence="8">
    <location>
        <begin position="1105"/>
        <end position="1117"/>
    </location>
</feature>
<feature type="compositionally biased region" description="Basic residues" evidence="8">
    <location>
        <begin position="645"/>
        <end position="654"/>
    </location>
</feature>
<evidence type="ECO:0008006" key="13">
    <source>
        <dbReference type="Google" id="ProtNLM"/>
    </source>
</evidence>
<dbReference type="GO" id="GO:0005634">
    <property type="term" value="C:nucleus"/>
    <property type="evidence" value="ECO:0007669"/>
    <property type="project" value="UniProtKB-SubCell"/>
</dbReference>
<dbReference type="EnsemblMetazoa" id="AFAF005276-RA">
    <property type="protein sequence ID" value="AFAF005276-PA"/>
    <property type="gene ID" value="AFAF005276"/>
</dbReference>
<accession>A0A182Q8P6</accession>
<evidence type="ECO:0000313" key="12">
    <source>
        <dbReference type="Proteomes" id="UP000075886"/>
    </source>
</evidence>
<dbReference type="PROSITE" id="PS51192">
    <property type="entry name" value="HELICASE_ATP_BIND_1"/>
    <property type="match status" value="1"/>
</dbReference>
<dbReference type="SMART" id="SM00487">
    <property type="entry name" value="DEXDc"/>
    <property type="match status" value="1"/>
</dbReference>
<feature type="compositionally biased region" description="Polar residues" evidence="8">
    <location>
        <begin position="690"/>
        <end position="713"/>
    </location>
</feature>
<dbReference type="InterPro" id="IPR039686">
    <property type="entry name" value="FANCM/Mph1-like_ID"/>
</dbReference>
<keyword evidence="12" id="KW-1185">Reference proteome</keyword>
<comment type="similarity">
    <text evidence="2">Belongs to the DEAD box helicase family. DEAH subfamily. FANCM sub-subfamily.</text>
</comment>
<feature type="region of interest" description="Disordered" evidence="8">
    <location>
        <begin position="623"/>
        <end position="714"/>
    </location>
</feature>
<name>A0A182Q8P6_9DIPT</name>
<feature type="region of interest" description="Disordered" evidence="8">
    <location>
        <begin position="1244"/>
        <end position="1279"/>
    </location>
</feature>
<dbReference type="GO" id="GO:0016787">
    <property type="term" value="F:hydrolase activity"/>
    <property type="evidence" value="ECO:0007669"/>
    <property type="project" value="UniProtKB-KW"/>
</dbReference>
<dbReference type="PANTHER" id="PTHR14025:SF20">
    <property type="entry name" value="FANCONI ANEMIA GROUP M PROTEIN"/>
    <property type="match status" value="1"/>
</dbReference>
<dbReference type="Gene3D" id="3.40.50.300">
    <property type="entry name" value="P-loop containing nucleotide triphosphate hydrolases"/>
    <property type="match status" value="2"/>
</dbReference>
<evidence type="ECO:0000256" key="3">
    <source>
        <dbReference type="ARBA" id="ARBA00022741"/>
    </source>
</evidence>
<feature type="compositionally biased region" description="Basic and acidic residues" evidence="8">
    <location>
        <begin position="675"/>
        <end position="687"/>
    </location>
</feature>
<dbReference type="SUPFAM" id="SSF52540">
    <property type="entry name" value="P-loop containing nucleoside triphosphate hydrolases"/>
    <property type="match status" value="1"/>
</dbReference>
<feature type="domain" description="Helicase C-terminal" evidence="10">
    <location>
        <begin position="440"/>
        <end position="597"/>
    </location>
</feature>
<dbReference type="Pfam" id="PF00270">
    <property type="entry name" value="DEAD"/>
    <property type="match status" value="1"/>
</dbReference>
<evidence type="ECO:0000256" key="2">
    <source>
        <dbReference type="ARBA" id="ARBA00009889"/>
    </source>
</evidence>